<gene>
    <name evidence="1" type="ORF">BB8028_0007g03770</name>
</gene>
<dbReference type="EMBL" id="JRHA01000007">
    <property type="protein sequence ID" value="PQK17181.1"/>
    <property type="molecule type" value="Genomic_DNA"/>
</dbReference>
<dbReference type="AlphaFoldDB" id="A0A2S7YLW5"/>
<reference evidence="1 2" key="1">
    <citation type="submission" date="2016-07" db="EMBL/GenBank/DDBJ databases">
        <title>Comparative genomics of the entomopathogenic fungus Beauveria bassiana.</title>
        <authorList>
            <person name="Valero Jimenez C.A."/>
            <person name="Zwaan B.J."/>
            <person name="Van Kan J.A."/>
            <person name="Takken W."/>
            <person name="Debets A.J."/>
            <person name="Schoustra S.E."/>
            <person name="Koenraadt C.J."/>
        </authorList>
    </citation>
    <scope>NUCLEOTIDE SEQUENCE [LARGE SCALE GENOMIC DNA]</scope>
    <source>
        <strain evidence="1 2">ARSEF 8028</strain>
    </source>
</reference>
<name>A0A2S7YLW5_BEABA</name>
<proteinExistence type="predicted"/>
<dbReference type="Proteomes" id="UP000237441">
    <property type="component" value="Unassembled WGS sequence"/>
</dbReference>
<comment type="caution">
    <text evidence="1">The sequence shown here is derived from an EMBL/GenBank/DDBJ whole genome shotgun (WGS) entry which is preliminary data.</text>
</comment>
<protein>
    <submittedName>
        <fullName evidence="1">Uncharacterized protein</fullName>
    </submittedName>
</protein>
<evidence type="ECO:0000313" key="2">
    <source>
        <dbReference type="Proteomes" id="UP000237441"/>
    </source>
</evidence>
<evidence type="ECO:0000313" key="1">
    <source>
        <dbReference type="EMBL" id="PQK17181.1"/>
    </source>
</evidence>
<sequence length="115" mass="12781">MRFGRPCLRRPFITNPRRCKKKMTFQYCQLTQDSLAGSALSISQKPGPTTPFGPHCCLLPQFQRLHLDQASAPHTRGLNDRAQRGCIVNGSISWGSSNARTAKGRYPRFGSLFGA</sequence>
<accession>A0A2S7YLW5</accession>
<organism evidence="1 2">
    <name type="scientific">Beauveria bassiana</name>
    <name type="common">White muscardine disease fungus</name>
    <name type="synonym">Tritirachium shiotae</name>
    <dbReference type="NCBI Taxonomy" id="176275"/>
    <lineage>
        <taxon>Eukaryota</taxon>
        <taxon>Fungi</taxon>
        <taxon>Dikarya</taxon>
        <taxon>Ascomycota</taxon>
        <taxon>Pezizomycotina</taxon>
        <taxon>Sordariomycetes</taxon>
        <taxon>Hypocreomycetidae</taxon>
        <taxon>Hypocreales</taxon>
        <taxon>Cordycipitaceae</taxon>
        <taxon>Beauveria</taxon>
    </lineage>
</organism>